<protein>
    <recommendedName>
        <fullName evidence="3">Peptidase MA superfamily protein</fullName>
    </recommendedName>
</protein>
<proteinExistence type="predicted"/>
<evidence type="ECO:0000313" key="1">
    <source>
        <dbReference type="EMBL" id="TCC87270.1"/>
    </source>
</evidence>
<accession>A0A4R0MKX0</accession>
<dbReference type="EMBL" id="SJSK01000007">
    <property type="protein sequence ID" value="TCC87270.1"/>
    <property type="molecule type" value="Genomic_DNA"/>
</dbReference>
<dbReference type="RefSeq" id="WP_131555379.1">
    <property type="nucleotide sequence ID" value="NZ_SJSK01000007.1"/>
</dbReference>
<sequence>MLKGHKIKGLFYGIIIPLFLDSTPSFGQQAPAIWKEHWFEHDLTVNKVYEDDHVVMYHDENMGTEAVWANEVLSKSWAYVKKTYGSFGPDPKLYVVLHKAINNKMGGGHPSPYFDESHDYRNVIDCGLGNWNKPFGEQIGMPIHEIGHLVTSVSHDTKGSPSDIIWGDSKFMEIFNYDVLLHIGREDEAERVFKQMQGQHDSFPREGTQWFKNWFYPIYKQYEGAKVLNSYFTQLAKHFPKDKDNRFTRDLNWGEFIHFWSGAAGVNLQPLAAKAFGWPSNYQHEFAKAQIDFKNVKYTKNTHN</sequence>
<evidence type="ECO:0008006" key="3">
    <source>
        <dbReference type="Google" id="ProtNLM"/>
    </source>
</evidence>
<name>A0A4R0MKX0_9SPHI</name>
<comment type="caution">
    <text evidence="1">The sequence shown here is derived from an EMBL/GenBank/DDBJ whole genome shotgun (WGS) entry which is preliminary data.</text>
</comment>
<dbReference type="AlphaFoldDB" id="A0A4R0MKX0"/>
<dbReference type="Proteomes" id="UP000292884">
    <property type="component" value="Unassembled WGS sequence"/>
</dbReference>
<organism evidence="1 2">
    <name type="scientific">Pedobacter frigiditerrae</name>
    <dbReference type="NCBI Taxonomy" id="2530452"/>
    <lineage>
        <taxon>Bacteria</taxon>
        <taxon>Pseudomonadati</taxon>
        <taxon>Bacteroidota</taxon>
        <taxon>Sphingobacteriia</taxon>
        <taxon>Sphingobacteriales</taxon>
        <taxon>Sphingobacteriaceae</taxon>
        <taxon>Pedobacter</taxon>
    </lineage>
</organism>
<keyword evidence="2" id="KW-1185">Reference proteome</keyword>
<reference evidence="1 2" key="1">
    <citation type="submission" date="2019-02" db="EMBL/GenBank/DDBJ databases">
        <title>Pedobacter sp. RP-1-13 sp. nov., isolated from Arctic soil.</title>
        <authorList>
            <person name="Dahal R.H."/>
        </authorList>
    </citation>
    <scope>NUCLEOTIDE SEQUENCE [LARGE SCALE GENOMIC DNA]</scope>
    <source>
        <strain evidence="1 2">RP-1-13</strain>
    </source>
</reference>
<dbReference type="OrthoDB" id="5134860at2"/>
<evidence type="ECO:0000313" key="2">
    <source>
        <dbReference type="Proteomes" id="UP000292884"/>
    </source>
</evidence>
<gene>
    <name evidence="1" type="ORF">EZ428_21435</name>
</gene>